<evidence type="ECO:0000256" key="2">
    <source>
        <dbReference type="ARBA" id="ARBA00004167"/>
    </source>
</evidence>
<keyword evidence="6" id="KW-0479">Metal-binding</keyword>
<comment type="subcellular location">
    <subcellularLocation>
        <location evidence="2">Membrane</location>
        <topology evidence="2">Single-pass membrane protein</topology>
    </subcellularLocation>
</comment>
<keyword evidence="8" id="KW-0560">Oxidoreductase</keyword>
<name>A0AAD4S0W6_9MAGN</name>
<dbReference type="Proteomes" id="UP001202328">
    <property type="component" value="Unassembled WGS sequence"/>
</dbReference>
<dbReference type="PANTHER" id="PTHR47953:SF19">
    <property type="entry name" value="OS06G0641600 PROTEIN"/>
    <property type="match status" value="1"/>
</dbReference>
<evidence type="ECO:0000256" key="6">
    <source>
        <dbReference type="ARBA" id="ARBA00022723"/>
    </source>
</evidence>
<evidence type="ECO:0008006" key="14">
    <source>
        <dbReference type="Google" id="ProtNLM"/>
    </source>
</evidence>
<dbReference type="Pfam" id="PF00067">
    <property type="entry name" value="p450"/>
    <property type="match status" value="1"/>
</dbReference>
<dbReference type="GO" id="GO:0004497">
    <property type="term" value="F:monooxygenase activity"/>
    <property type="evidence" value="ECO:0007669"/>
    <property type="project" value="UniProtKB-KW"/>
</dbReference>
<sequence>MIQSISLKAGLPVNLTELTSSLSNDITSRAAFGNKCKDKEVLISLLQEATALSGGFAMEDLFPSIKMLHFIGGVASKLKRMHKRVDKFLAEVIEEHRRNRTTTECSNDGQSEEDLVDVLLHVQESGELQFPLAMENIKAVILVSVIY</sequence>
<keyword evidence="11" id="KW-0472">Membrane</keyword>
<dbReference type="InterPro" id="IPR052306">
    <property type="entry name" value="CYP450_71D"/>
</dbReference>
<evidence type="ECO:0000256" key="7">
    <source>
        <dbReference type="ARBA" id="ARBA00022989"/>
    </source>
</evidence>
<dbReference type="GO" id="GO:0016020">
    <property type="term" value="C:membrane"/>
    <property type="evidence" value="ECO:0007669"/>
    <property type="project" value="UniProtKB-SubCell"/>
</dbReference>
<dbReference type="GO" id="GO:0020037">
    <property type="term" value="F:heme binding"/>
    <property type="evidence" value="ECO:0007669"/>
    <property type="project" value="InterPro"/>
</dbReference>
<evidence type="ECO:0000256" key="8">
    <source>
        <dbReference type="ARBA" id="ARBA00023002"/>
    </source>
</evidence>
<dbReference type="EMBL" id="JAJJMB010016199">
    <property type="protein sequence ID" value="KAI3848724.1"/>
    <property type="molecule type" value="Genomic_DNA"/>
</dbReference>
<dbReference type="InterPro" id="IPR036396">
    <property type="entry name" value="Cyt_P450_sf"/>
</dbReference>
<evidence type="ECO:0000256" key="1">
    <source>
        <dbReference type="ARBA" id="ARBA00001971"/>
    </source>
</evidence>
<keyword evidence="13" id="KW-1185">Reference proteome</keyword>
<evidence type="ECO:0000256" key="11">
    <source>
        <dbReference type="ARBA" id="ARBA00023136"/>
    </source>
</evidence>
<gene>
    <name evidence="12" type="ORF">MKW98_012435</name>
</gene>
<dbReference type="InterPro" id="IPR001128">
    <property type="entry name" value="Cyt_P450"/>
</dbReference>
<proteinExistence type="inferred from homology"/>
<evidence type="ECO:0000256" key="3">
    <source>
        <dbReference type="ARBA" id="ARBA00010617"/>
    </source>
</evidence>
<dbReference type="AlphaFoldDB" id="A0AAD4S0W6"/>
<comment type="similarity">
    <text evidence="3">Belongs to the cytochrome P450 family.</text>
</comment>
<reference evidence="12" key="1">
    <citation type="submission" date="2022-04" db="EMBL/GenBank/DDBJ databases">
        <title>A functionally conserved STORR gene fusion in Papaver species that diverged 16.8 million years ago.</title>
        <authorList>
            <person name="Catania T."/>
        </authorList>
    </citation>
    <scope>NUCLEOTIDE SEQUENCE</scope>
    <source>
        <strain evidence="12">S-188037</strain>
    </source>
</reference>
<dbReference type="Gene3D" id="1.10.630.10">
    <property type="entry name" value="Cytochrome P450"/>
    <property type="match status" value="1"/>
</dbReference>
<keyword evidence="5" id="KW-0812">Transmembrane</keyword>
<keyword evidence="10" id="KW-0503">Monooxygenase</keyword>
<organism evidence="12 13">
    <name type="scientific">Papaver atlanticum</name>
    <dbReference type="NCBI Taxonomy" id="357466"/>
    <lineage>
        <taxon>Eukaryota</taxon>
        <taxon>Viridiplantae</taxon>
        <taxon>Streptophyta</taxon>
        <taxon>Embryophyta</taxon>
        <taxon>Tracheophyta</taxon>
        <taxon>Spermatophyta</taxon>
        <taxon>Magnoliopsida</taxon>
        <taxon>Ranunculales</taxon>
        <taxon>Papaveraceae</taxon>
        <taxon>Papaveroideae</taxon>
        <taxon>Papaver</taxon>
    </lineage>
</organism>
<evidence type="ECO:0000313" key="12">
    <source>
        <dbReference type="EMBL" id="KAI3848724.1"/>
    </source>
</evidence>
<keyword evidence="9" id="KW-0408">Iron</keyword>
<evidence type="ECO:0000256" key="9">
    <source>
        <dbReference type="ARBA" id="ARBA00023004"/>
    </source>
</evidence>
<keyword evidence="7" id="KW-1133">Transmembrane helix</keyword>
<evidence type="ECO:0000256" key="10">
    <source>
        <dbReference type="ARBA" id="ARBA00023033"/>
    </source>
</evidence>
<comment type="cofactor">
    <cofactor evidence="1">
        <name>heme</name>
        <dbReference type="ChEBI" id="CHEBI:30413"/>
    </cofactor>
</comment>
<accession>A0AAD4S0W6</accession>
<dbReference type="GO" id="GO:0005506">
    <property type="term" value="F:iron ion binding"/>
    <property type="evidence" value="ECO:0007669"/>
    <property type="project" value="InterPro"/>
</dbReference>
<dbReference type="GO" id="GO:0016705">
    <property type="term" value="F:oxidoreductase activity, acting on paired donors, with incorporation or reduction of molecular oxygen"/>
    <property type="evidence" value="ECO:0007669"/>
    <property type="project" value="InterPro"/>
</dbReference>
<protein>
    <recommendedName>
        <fullName evidence="14">Cytochrome P450</fullName>
    </recommendedName>
</protein>
<evidence type="ECO:0000313" key="13">
    <source>
        <dbReference type="Proteomes" id="UP001202328"/>
    </source>
</evidence>
<evidence type="ECO:0000256" key="5">
    <source>
        <dbReference type="ARBA" id="ARBA00022692"/>
    </source>
</evidence>
<dbReference type="SUPFAM" id="SSF48264">
    <property type="entry name" value="Cytochrome P450"/>
    <property type="match status" value="1"/>
</dbReference>
<keyword evidence="4" id="KW-0349">Heme</keyword>
<dbReference type="GO" id="GO:0033075">
    <property type="term" value="P:isoquinoline alkaloid biosynthetic process"/>
    <property type="evidence" value="ECO:0007669"/>
    <property type="project" value="UniProtKB-ARBA"/>
</dbReference>
<evidence type="ECO:0000256" key="4">
    <source>
        <dbReference type="ARBA" id="ARBA00022617"/>
    </source>
</evidence>
<dbReference type="PANTHER" id="PTHR47953">
    <property type="entry name" value="OS08G0105600 PROTEIN"/>
    <property type="match status" value="1"/>
</dbReference>
<comment type="caution">
    <text evidence="12">The sequence shown here is derived from an EMBL/GenBank/DDBJ whole genome shotgun (WGS) entry which is preliminary data.</text>
</comment>